<comment type="subcellular location">
    <subcellularLocation>
        <location evidence="6">Cytoplasm</location>
        <location evidence="6">P-body</location>
    </subcellularLocation>
</comment>
<sequence length="681" mass="74927">MMADPKTTNSAATHHICFSQPYPLQWEEHQTTVPVRRRELVGEERSMSCGVRAQGVPSVNSIAEFIPGSGGSGGLAHSASTPSFHSFSGVGSPSLSTPASLGFTPMTRSSPAASVASPQRPISPQDSPSRGRGSPPNAGGQEDNGSASNLPTYQENVGGTTYFFTAQDQAPFAGATGATASPSPFTAAPQPPTLVFPPYHVLPPTPAHVHHLRAPANAPHFFMGDELRQHLLEKHALTLAHVDPEQFPDLPTEVDMYHELVPLESQHNVNKSSIFGYATSVYKATNVKTGLRYCLYRIHGYRLNNVKVTQLVDMWKKLQHSSVTQLREVFTTKAFSDNSIVFVYDYHAGAETLAARHFSSSSVLGTNGWETLANPQPGNGASESSARGIHKAHRQNSGSNGLLPESTLWNYIIQLTGALRTIHTQGLACRTLDPTKILLTDNKSRIRVNCCGIHDVLNFDPNAANPLANMPQYQQDDLMNLGNLMVALACNSYMALQRDSIQTAIELINRSYSRDLSMLVVCLLTSQRIKSINDVMPMIGARFYTALETATQRADVYESEISKEVHNGRLYRLLTKLNTIVDRHQLHMDTSWSETGDRYMLKLFRDYVFHQSTEDGRPWLDLAHVVLVLNKLDAGSPDKICLMSHDEQNILVTSYSELKRCFERSFAELLQAASSHKTSLS</sequence>
<dbReference type="Proteomes" id="UP000770661">
    <property type="component" value="Unassembled WGS sequence"/>
</dbReference>
<dbReference type="GO" id="GO:0000289">
    <property type="term" value="P:nuclear-transcribed mRNA poly(A) tail shortening"/>
    <property type="evidence" value="ECO:0007669"/>
    <property type="project" value="UniProtKB-UniRule"/>
</dbReference>
<evidence type="ECO:0000259" key="8">
    <source>
        <dbReference type="PROSITE" id="PS50011"/>
    </source>
</evidence>
<dbReference type="OrthoDB" id="204958at2759"/>
<comment type="similarity">
    <text evidence="6">Belongs to the protein kinase superfamily. PAN3 family.</text>
</comment>
<dbReference type="GO" id="GO:0008143">
    <property type="term" value="F:poly(A) binding"/>
    <property type="evidence" value="ECO:0007669"/>
    <property type="project" value="TreeGrafter"/>
</dbReference>
<organism evidence="9 10">
    <name type="scientific">Chionoecetes opilio</name>
    <name type="common">Atlantic snow crab</name>
    <name type="synonym">Cancer opilio</name>
    <dbReference type="NCBI Taxonomy" id="41210"/>
    <lineage>
        <taxon>Eukaryota</taxon>
        <taxon>Metazoa</taxon>
        <taxon>Ecdysozoa</taxon>
        <taxon>Arthropoda</taxon>
        <taxon>Crustacea</taxon>
        <taxon>Multicrustacea</taxon>
        <taxon>Malacostraca</taxon>
        <taxon>Eumalacostraca</taxon>
        <taxon>Eucarida</taxon>
        <taxon>Decapoda</taxon>
        <taxon>Pleocyemata</taxon>
        <taxon>Brachyura</taxon>
        <taxon>Eubrachyura</taxon>
        <taxon>Majoidea</taxon>
        <taxon>Majidae</taxon>
        <taxon>Chionoecetes</taxon>
    </lineage>
</organism>
<comment type="domain">
    <text evidence="6">The N-terminal zinc finger binds to poly(A) RNA.</text>
</comment>
<dbReference type="Pfam" id="PF18101">
    <property type="entry name" value="Pan3_CK"/>
    <property type="match status" value="1"/>
</dbReference>
<evidence type="ECO:0000256" key="4">
    <source>
        <dbReference type="ARBA" id="ARBA00022840"/>
    </source>
</evidence>
<dbReference type="PANTHER" id="PTHR12272">
    <property type="entry name" value="DEADENYLATION COMPLEX SUBUNIT PAN3"/>
    <property type="match status" value="1"/>
</dbReference>
<comment type="caution">
    <text evidence="6">Lacks conserved residue(s) required for the propagation of feature annotation.</text>
</comment>
<dbReference type="AlphaFoldDB" id="A0A8J5CW45"/>
<dbReference type="InterPro" id="IPR011009">
    <property type="entry name" value="Kinase-like_dom_sf"/>
</dbReference>
<gene>
    <name evidence="6 9" type="primary">PAN3</name>
    <name evidence="9" type="ORF">GWK47_043507</name>
</gene>
<dbReference type="EMBL" id="JACEEZ010008841">
    <property type="protein sequence ID" value="KAG0722986.1"/>
    <property type="molecule type" value="Genomic_DNA"/>
</dbReference>
<dbReference type="InterPro" id="IPR041332">
    <property type="entry name" value="Pan3_CK"/>
</dbReference>
<feature type="binding site" evidence="6">
    <location>
        <begin position="345"/>
        <end position="352"/>
    </location>
    <ligand>
        <name>ATP</name>
        <dbReference type="ChEBI" id="CHEBI:30616"/>
    </ligand>
</feature>
<evidence type="ECO:0000256" key="7">
    <source>
        <dbReference type="SAM" id="MobiDB-lite"/>
    </source>
</evidence>
<dbReference type="Gene3D" id="1.10.510.10">
    <property type="entry name" value="Transferase(Phosphotransferase) domain 1"/>
    <property type="match status" value="1"/>
</dbReference>
<dbReference type="Gene3D" id="1.20.5.5160">
    <property type="match status" value="1"/>
</dbReference>
<dbReference type="GO" id="GO:0031251">
    <property type="term" value="C:PAN complex"/>
    <property type="evidence" value="ECO:0007669"/>
    <property type="project" value="UniProtKB-UniRule"/>
</dbReference>
<feature type="compositionally biased region" description="Polar residues" evidence="7">
    <location>
        <begin position="106"/>
        <end position="128"/>
    </location>
</feature>
<dbReference type="HAMAP" id="MF_03181">
    <property type="entry name" value="PAN3"/>
    <property type="match status" value="1"/>
</dbReference>
<feature type="binding site" evidence="6">
    <location>
        <begin position="435"/>
        <end position="436"/>
    </location>
    <ligand>
        <name>ATP</name>
        <dbReference type="ChEBI" id="CHEBI:30616"/>
    </ligand>
</feature>
<reference evidence="9" key="1">
    <citation type="submission" date="2020-07" db="EMBL/GenBank/DDBJ databases">
        <title>The High-quality genome of the commercially important snow crab, Chionoecetes opilio.</title>
        <authorList>
            <person name="Jeong J.-H."/>
            <person name="Ryu S."/>
        </authorList>
    </citation>
    <scope>NUCLEOTIDE SEQUENCE</scope>
    <source>
        <strain evidence="9">MADBK_172401_WGS</strain>
        <tissue evidence="9">Digestive gland</tissue>
    </source>
</reference>
<dbReference type="InterPro" id="IPR000719">
    <property type="entry name" value="Prot_kinase_dom"/>
</dbReference>
<dbReference type="FunFam" id="1.10.287.3700:FF:000001">
    <property type="entry name" value="PAN2-PAN3 deadenylation complex subunit PAN3"/>
    <property type="match status" value="1"/>
</dbReference>
<proteinExistence type="inferred from homology"/>
<keyword evidence="5 6" id="KW-0175">Coiled coil</keyword>
<protein>
    <recommendedName>
        <fullName evidence="6">PAN2-PAN3 deadenylation complex subunit PAN3</fullName>
    </recommendedName>
    <alternativeName>
        <fullName evidence="6">PAB1P-dependent poly(A)-specific ribonuclease</fullName>
    </alternativeName>
    <alternativeName>
        <fullName evidence="6">Poly(A)-nuclease deadenylation complex subunit 3</fullName>
        <shortName evidence="6">PAN deadenylation complex subunit 3</shortName>
    </alternativeName>
</protein>
<dbReference type="GO" id="GO:0010606">
    <property type="term" value="P:positive regulation of cytoplasmic mRNA processing body assembly"/>
    <property type="evidence" value="ECO:0007669"/>
    <property type="project" value="UniProtKB-UniRule"/>
</dbReference>
<name>A0A8J5CW45_CHIOP</name>
<dbReference type="PANTHER" id="PTHR12272:SF11">
    <property type="entry name" value="PAN2-PAN3 DEADENYLATION COMPLEX SUBUNIT PAN3"/>
    <property type="match status" value="1"/>
</dbReference>
<comment type="domain">
    <text evidence="6">The pseudokinase domain, the coiled-coil (CC), and C-terminal knob domain (CK) form a structural unit (PKC) that forms an extensive high-affinity interaction surface for PAN2.</text>
</comment>
<keyword evidence="4 6" id="KW-0067">ATP-binding</keyword>
<comment type="subunit">
    <text evidence="6">Homodimer. Forms a heterotrimer with a catalytic subunit PAN2 to form the poly(A)-nuclease (PAN) deadenylation complex. Interacts (via PAM-2 motif) with poly(A)-binding protein (via PABC domain), conferring substrate specificity of the enzyme complex.</text>
</comment>
<dbReference type="GO" id="GO:0005524">
    <property type="term" value="F:ATP binding"/>
    <property type="evidence" value="ECO:0007669"/>
    <property type="project" value="UniProtKB-UniRule"/>
</dbReference>
<comment type="caution">
    <text evidence="9">The sequence shown here is derived from an EMBL/GenBank/DDBJ whole genome shotgun (WGS) entry which is preliminary data.</text>
</comment>
<keyword evidence="10" id="KW-1185">Reference proteome</keyword>
<feature type="domain" description="Protein kinase" evidence="8">
    <location>
        <begin position="267"/>
        <end position="544"/>
    </location>
</feature>
<feature type="compositionally biased region" description="Polar residues" evidence="7">
    <location>
        <begin position="85"/>
        <end position="99"/>
    </location>
</feature>
<feature type="compositionally biased region" description="Polar residues" evidence="7">
    <location>
        <begin position="143"/>
        <end position="153"/>
    </location>
</feature>
<evidence type="ECO:0000256" key="1">
    <source>
        <dbReference type="ARBA" id="ARBA00022490"/>
    </source>
</evidence>
<dbReference type="PROSITE" id="PS50011">
    <property type="entry name" value="PROTEIN_KINASE_DOM"/>
    <property type="match status" value="1"/>
</dbReference>
<dbReference type="SUPFAM" id="SSF56112">
    <property type="entry name" value="Protein kinase-like (PK-like)"/>
    <property type="match status" value="1"/>
</dbReference>
<dbReference type="GO" id="GO:0006397">
    <property type="term" value="P:mRNA processing"/>
    <property type="evidence" value="ECO:0007669"/>
    <property type="project" value="UniProtKB-KW"/>
</dbReference>
<evidence type="ECO:0000256" key="2">
    <source>
        <dbReference type="ARBA" id="ARBA00022664"/>
    </source>
</evidence>
<keyword evidence="2 6" id="KW-0507">mRNA processing</keyword>
<comment type="domain">
    <text evidence="6">Contains a pseudokinase domain. The protein kinase domain is predicted to be catalytically inactive because some of the residues important for catalytic activity are substituted and it lacks the equivalent of the binding site for a peptide substrate. However, it has retained an ATP-binding site and ATP-binding is required for mRNA degradation, stimulating the activity of the PAN2 nuclease in vitro. The nucleotide-binding site is juxtaposed to the RNase active site of PAN2 in the complex and may actually bind nucleosides of a poly(A) RNA rather than ATP, feeding the poly(A)-tail to the active site of the deadenylase and thus increasing the efficiency with which this distributive enzyme degrades oligo(A) RNAs.</text>
</comment>
<evidence type="ECO:0000256" key="6">
    <source>
        <dbReference type="HAMAP-Rule" id="MF_03181"/>
    </source>
</evidence>
<keyword evidence="1 6" id="KW-0963">Cytoplasm</keyword>
<evidence type="ECO:0000313" key="9">
    <source>
        <dbReference type="EMBL" id="KAG0722986.1"/>
    </source>
</evidence>
<dbReference type="GO" id="GO:0004672">
    <property type="term" value="F:protein kinase activity"/>
    <property type="evidence" value="ECO:0007669"/>
    <property type="project" value="InterPro"/>
</dbReference>
<dbReference type="Gene3D" id="1.10.287.3700">
    <property type="match status" value="1"/>
</dbReference>
<accession>A0A8J5CW45</accession>
<evidence type="ECO:0000313" key="10">
    <source>
        <dbReference type="Proteomes" id="UP000770661"/>
    </source>
</evidence>
<keyword evidence="3 6" id="KW-0547">Nucleotide-binding</keyword>
<dbReference type="GO" id="GO:0000932">
    <property type="term" value="C:P-body"/>
    <property type="evidence" value="ECO:0007669"/>
    <property type="project" value="UniProtKB-SubCell"/>
</dbReference>
<feature type="region of interest" description="Knob domain" evidence="6">
    <location>
        <begin position="580"/>
        <end position="681"/>
    </location>
</feature>
<evidence type="ECO:0000256" key="5">
    <source>
        <dbReference type="ARBA" id="ARBA00023054"/>
    </source>
</evidence>
<feature type="region of interest" description="Disordered" evidence="7">
    <location>
        <begin position="85"/>
        <end position="153"/>
    </location>
</feature>
<dbReference type="InterPro" id="IPR030844">
    <property type="entry name" value="PAN3"/>
</dbReference>
<feature type="coiled-coil region" evidence="6">
    <location>
        <begin position="541"/>
        <end position="579"/>
    </location>
</feature>
<evidence type="ECO:0000256" key="3">
    <source>
        <dbReference type="ARBA" id="ARBA00022741"/>
    </source>
</evidence>
<comment type="function">
    <text evidence="6">Regulatory subunit of the poly(A)-nuclease (PAN) deadenylation complex, one of two cytoplasmic mRNA deadenylases involved in general and miRNA-mediated mRNA turnover. PAN specifically shortens poly(A) tails of RNA and the activity is stimulated by poly(A)-binding protein (PABP). PAN deadenylation is followed by rapid degradation of the shortened mRNA tails by the CCR4-NOT complex. Deadenylated mRNAs are then degraded by two alternative mechanisms, namely exosome-mediated 3'-5' exonucleolytic degradation, or deadenlyation-dependent mRNA decaping and subsequent 5'-3' exonucleolytic degradation by XRN1. PAN3 acts as a positive regulator for PAN activity, recruiting the catalytic subunit PAN2 to mRNA via its interaction with RNA and PABP, and to miRNA targets via its interaction with GW182 family proteins.</text>
</comment>